<evidence type="ECO:0000256" key="1">
    <source>
        <dbReference type="SAM" id="MobiDB-lite"/>
    </source>
</evidence>
<feature type="compositionally biased region" description="Basic and acidic residues" evidence="1">
    <location>
        <begin position="173"/>
        <end position="182"/>
    </location>
</feature>
<keyword evidence="2" id="KW-0472">Membrane</keyword>
<feature type="region of interest" description="Disordered" evidence="1">
    <location>
        <begin position="32"/>
        <end position="385"/>
    </location>
</feature>
<protein>
    <recommendedName>
        <fullName evidence="5">Zinc-ribbon domain-containing protein</fullName>
    </recommendedName>
</protein>
<reference evidence="3 4" key="1">
    <citation type="journal article" date="2011" name="Stand. Genomic Sci.">
        <title>Non-contiguous finished genome sequence and contextual data of the filamentous soil bacterium Ktedonobacter racemifer type strain (SOSP1-21).</title>
        <authorList>
            <person name="Chang Y.J."/>
            <person name="Land M."/>
            <person name="Hauser L."/>
            <person name="Chertkov O."/>
            <person name="Del Rio T.G."/>
            <person name="Nolan M."/>
            <person name="Copeland A."/>
            <person name="Tice H."/>
            <person name="Cheng J.F."/>
            <person name="Lucas S."/>
            <person name="Han C."/>
            <person name="Goodwin L."/>
            <person name="Pitluck S."/>
            <person name="Ivanova N."/>
            <person name="Ovchinikova G."/>
            <person name="Pati A."/>
            <person name="Chen A."/>
            <person name="Palaniappan K."/>
            <person name="Mavromatis K."/>
            <person name="Liolios K."/>
            <person name="Brettin T."/>
            <person name="Fiebig A."/>
            <person name="Rohde M."/>
            <person name="Abt B."/>
            <person name="Goker M."/>
            <person name="Detter J.C."/>
            <person name="Woyke T."/>
            <person name="Bristow J."/>
            <person name="Eisen J.A."/>
            <person name="Markowitz V."/>
            <person name="Hugenholtz P."/>
            <person name="Kyrpides N.C."/>
            <person name="Klenk H.P."/>
            <person name="Lapidus A."/>
        </authorList>
    </citation>
    <scope>NUCLEOTIDE SEQUENCE [LARGE SCALE GENOMIC DNA]</scope>
    <source>
        <strain evidence="4">DSM 44963</strain>
    </source>
</reference>
<evidence type="ECO:0000256" key="2">
    <source>
        <dbReference type="SAM" id="Phobius"/>
    </source>
</evidence>
<feature type="transmembrane region" description="Helical" evidence="2">
    <location>
        <begin position="395"/>
        <end position="417"/>
    </location>
</feature>
<dbReference type="InParanoid" id="D6TNR5"/>
<feature type="compositionally biased region" description="Low complexity" evidence="1">
    <location>
        <begin position="375"/>
        <end position="385"/>
    </location>
</feature>
<dbReference type="Proteomes" id="UP000004508">
    <property type="component" value="Unassembled WGS sequence"/>
</dbReference>
<dbReference type="OrthoDB" id="139811at2"/>
<evidence type="ECO:0000313" key="4">
    <source>
        <dbReference type="Proteomes" id="UP000004508"/>
    </source>
</evidence>
<gene>
    <name evidence="3" type="ORF">Krac_6672</name>
</gene>
<keyword evidence="4" id="KW-1185">Reference proteome</keyword>
<comment type="caution">
    <text evidence="3">The sequence shown here is derived from an EMBL/GenBank/DDBJ whole genome shotgun (WGS) entry which is preliminary data.</text>
</comment>
<name>D6TNR5_KTERA</name>
<keyword evidence="2" id="KW-0812">Transmembrane</keyword>
<feature type="compositionally biased region" description="Pro residues" evidence="1">
    <location>
        <begin position="100"/>
        <end position="111"/>
    </location>
</feature>
<organism evidence="3 4">
    <name type="scientific">Ktedonobacter racemifer DSM 44963</name>
    <dbReference type="NCBI Taxonomy" id="485913"/>
    <lineage>
        <taxon>Bacteria</taxon>
        <taxon>Bacillati</taxon>
        <taxon>Chloroflexota</taxon>
        <taxon>Ktedonobacteria</taxon>
        <taxon>Ktedonobacterales</taxon>
        <taxon>Ktedonobacteraceae</taxon>
        <taxon>Ktedonobacter</taxon>
    </lineage>
</organism>
<feature type="compositionally biased region" description="Basic and acidic residues" evidence="1">
    <location>
        <begin position="215"/>
        <end position="233"/>
    </location>
</feature>
<feature type="compositionally biased region" description="Basic and acidic residues" evidence="1">
    <location>
        <begin position="192"/>
        <end position="202"/>
    </location>
</feature>
<feature type="compositionally biased region" description="Basic and acidic residues" evidence="1">
    <location>
        <begin position="72"/>
        <end position="87"/>
    </location>
</feature>
<evidence type="ECO:0008006" key="5">
    <source>
        <dbReference type="Google" id="ProtNLM"/>
    </source>
</evidence>
<dbReference type="Gene3D" id="3.40.1000.10">
    <property type="entry name" value="Mog1/PsbP, alpha/beta/alpha sandwich"/>
    <property type="match status" value="1"/>
</dbReference>
<accession>D6TNR5</accession>
<feature type="compositionally biased region" description="Polar residues" evidence="1">
    <location>
        <begin position="234"/>
        <end position="247"/>
    </location>
</feature>
<dbReference type="EMBL" id="ADVG01000002">
    <property type="protein sequence ID" value="EFH85451.1"/>
    <property type="molecule type" value="Genomic_DNA"/>
</dbReference>
<feature type="compositionally biased region" description="Basic and acidic residues" evidence="1">
    <location>
        <begin position="248"/>
        <end position="257"/>
    </location>
</feature>
<dbReference type="AlphaFoldDB" id="D6TNR5"/>
<evidence type="ECO:0000313" key="3">
    <source>
        <dbReference type="EMBL" id="EFH85451.1"/>
    </source>
</evidence>
<feature type="compositionally biased region" description="Polar residues" evidence="1">
    <location>
        <begin position="156"/>
        <end position="172"/>
    </location>
</feature>
<dbReference type="RefSeq" id="WP_007908965.1">
    <property type="nucleotide sequence ID" value="NZ_ADVG01000002.1"/>
</dbReference>
<proteinExistence type="predicted"/>
<sequence length="572" mass="61813">MELKCANCGLALPGENARFCNNCGTLVPSHPFSPHSKGKTGAPASAEKSAPAGEREEKPLPEQGDVPPAWMERLEKGPGARSQDKPSPEPAKLAARVEQTPPPTPARPRPQPVGEFSWPDPVTHTIVKDSSAKEGSQQPRQPSPAAFSDDDLSRFAATSQSSIESFVSPNENKQPETSRDWSQEATIAPHAWQDEQSHKNEDIDAIPTQALQVSDVRKEQEAQARQRREDFDQLHTTPLQAQAPSTPKESHLADERTQSISGSGDAFPLAERGNSLRPPQADALPRPERANPAPAPQPPVGATPFLGLDAHPPFEVLPSTPHPQQRPDVGATPFLGLDPNGRFPGEITPETPRPAQSWQGAPASSMPGTPIPSSQPVQPVAPMAPAARKSSRGKLIVAVVAVVLVLGIALSAVWLTLGHPFSQPLHTWQTFSDTSVNASIEVPDDWSWKADSAQHSVTIANADSAHADAQTGFITIAVSDQDPGDLAKYLNQQATKLSMDNMTPSETLTFGGEQWKQLHGSLVIRNANYTGILLATMHNNHLYLLTLEAPQKDYAQYEQSFFSHARSTWKFL</sequence>
<keyword evidence="2" id="KW-1133">Transmembrane helix</keyword>